<name>A0ABR2FQY3_9ROSI</name>
<dbReference type="EMBL" id="JBBPBM010000005">
    <property type="protein sequence ID" value="KAK8584477.1"/>
    <property type="molecule type" value="Genomic_DNA"/>
</dbReference>
<evidence type="ECO:0000256" key="1">
    <source>
        <dbReference type="SAM" id="MobiDB-lite"/>
    </source>
</evidence>
<proteinExistence type="predicted"/>
<accession>A0ABR2FQY3</accession>
<organism evidence="2 3">
    <name type="scientific">Hibiscus sabdariffa</name>
    <name type="common">roselle</name>
    <dbReference type="NCBI Taxonomy" id="183260"/>
    <lineage>
        <taxon>Eukaryota</taxon>
        <taxon>Viridiplantae</taxon>
        <taxon>Streptophyta</taxon>
        <taxon>Embryophyta</taxon>
        <taxon>Tracheophyta</taxon>
        <taxon>Spermatophyta</taxon>
        <taxon>Magnoliopsida</taxon>
        <taxon>eudicotyledons</taxon>
        <taxon>Gunneridae</taxon>
        <taxon>Pentapetalae</taxon>
        <taxon>rosids</taxon>
        <taxon>malvids</taxon>
        <taxon>Malvales</taxon>
        <taxon>Malvaceae</taxon>
        <taxon>Malvoideae</taxon>
        <taxon>Hibiscus</taxon>
    </lineage>
</organism>
<dbReference type="Proteomes" id="UP001472677">
    <property type="component" value="Unassembled WGS sequence"/>
</dbReference>
<dbReference type="PANTHER" id="PTHR33156:SF9">
    <property type="entry name" value="PROTEIN NUCLEAR FUSION DEFECTIVE 6, CHLOROPLASTIC_MITOCHONDRIAL"/>
    <property type="match status" value="1"/>
</dbReference>
<comment type="caution">
    <text evidence="2">The sequence shown here is derived from an EMBL/GenBank/DDBJ whole genome shotgun (WGS) entry which is preliminary data.</text>
</comment>
<feature type="region of interest" description="Disordered" evidence="1">
    <location>
        <begin position="27"/>
        <end position="49"/>
    </location>
</feature>
<evidence type="ECO:0000313" key="2">
    <source>
        <dbReference type="EMBL" id="KAK8584477.1"/>
    </source>
</evidence>
<gene>
    <name evidence="2" type="ORF">V6N12_068721</name>
</gene>
<evidence type="ECO:0000313" key="3">
    <source>
        <dbReference type="Proteomes" id="UP001472677"/>
    </source>
</evidence>
<dbReference type="InterPro" id="IPR043459">
    <property type="entry name" value="NFD6/NOXY2-like"/>
</dbReference>
<protein>
    <submittedName>
        <fullName evidence="2">Uncharacterized protein</fullName>
    </submittedName>
</protein>
<dbReference type="PANTHER" id="PTHR33156">
    <property type="entry name" value="OS02G0230000 PROTEIN"/>
    <property type="match status" value="1"/>
</dbReference>
<reference evidence="2 3" key="1">
    <citation type="journal article" date="2024" name="G3 (Bethesda)">
        <title>Genome assembly of Hibiscus sabdariffa L. provides insights into metabolisms of medicinal natural products.</title>
        <authorList>
            <person name="Kim T."/>
        </authorList>
    </citation>
    <scope>NUCLEOTIDE SEQUENCE [LARGE SCALE GENOMIC DNA]</scope>
    <source>
        <strain evidence="2">TK-2024</strain>
        <tissue evidence="2">Old leaves</tissue>
    </source>
</reference>
<sequence>MASICNRFISRSSPFIKSAVRSNGTKSAFSRSAAAPSTPLPPPSRSISPLGRFSSRCPSELGCAQSLLPLHSAVAVARMTSCLSTTSRSCRALSQGT</sequence>
<keyword evidence="3" id="KW-1185">Reference proteome</keyword>